<evidence type="ECO:0000313" key="3">
    <source>
        <dbReference type="Proteomes" id="UP000234331"/>
    </source>
</evidence>
<sequence length="139" mass="13962">MVCMGDGGAAALARGTTERAGGGTAARAVTRTDVLAYRVRAQQLDGAATALADAAALDFGVQDTGPDGGLWALAVRGVNVADLSGDELAARACGPQTGGRVPRFPRQGGPGASPRSARSRSPISTLTTDDSRRRPTGDA</sequence>
<feature type="compositionally biased region" description="Low complexity" evidence="1">
    <location>
        <begin position="112"/>
        <end position="122"/>
    </location>
</feature>
<name>A0A2I2L1E3_9ACTN</name>
<organism evidence="2 3">
    <name type="scientific">Frankia canadensis</name>
    <dbReference type="NCBI Taxonomy" id="1836972"/>
    <lineage>
        <taxon>Bacteria</taxon>
        <taxon>Bacillati</taxon>
        <taxon>Actinomycetota</taxon>
        <taxon>Actinomycetes</taxon>
        <taxon>Frankiales</taxon>
        <taxon>Frankiaceae</taxon>
        <taxon>Frankia</taxon>
    </lineage>
</organism>
<dbReference type="AlphaFoldDB" id="A0A2I2L1E3"/>
<protein>
    <submittedName>
        <fullName evidence="2">Uncharacterized protein</fullName>
    </submittedName>
</protein>
<dbReference type="Proteomes" id="UP000234331">
    <property type="component" value="Unassembled WGS sequence"/>
</dbReference>
<gene>
    <name evidence="2" type="ORF">FRACA_80028</name>
</gene>
<proteinExistence type="predicted"/>
<accession>A0A2I2L1E3</accession>
<reference evidence="2 3" key="1">
    <citation type="submission" date="2017-06" db="EMBL/GenBank/DDBJ databases">
        <authorList>
            <person name="Kim H.J."/>
            <person name="Triplett B.A."/>
        </authorList>
    </citation>
    <scope>NUCLEOTIDE SEQUENCE [LARGE SCALE GENOMIC DNA]</scope>
    <source>
        <strain evidence="2">FRACA_ARgP5</strain>
    </source>
</reference>
<dbReference type="EMBL" id="FZMO01000547">
    <property type="protein sequence ID" value="SNQ51728.1"/>
    <property type="molecule type" value="Genomic_DNA"/>
</dbReference>
<evidence type="ECO:0000313" key="2">
    <source>
        <dbReference type="EMBL" id="SNQ51728.1"/>
    </source>
</evidence>
<feature type="compositionally biased region" description="Basic and acidic residues" evidence="1">
    <location>
        <begin position="129"/>
        <end position="139"/>
    </location>
</feature>
<feature type="region of interest" description="Disordered" evidence="1">
    <location>
        <begin position="91"/>
        <end position="139"/>
    </location>
</feature>
<keyword evidence="3" id="KW-1185">Reference proteome</keyword>
<evidence type="ECO:0000256" key="1">
    <source>
        <dbReference type="SAM" id="MobiDB-lite"/>
    </source>
</evidence>